<protein>
    <recommendedName>
        <fullName evidence="6 7">Methionine aminopeptidase</fullName>
        <shortName evidence="6">MAP</shortName>
        <shortName evidence="6">MetAP</shortName>
        <ecNumber evidence="6 7">3.4.11.18</ecNumber>
    </recommendedName>
    <alternativeName>
        <fullName evidence="6">Peptidase M</fullName>
    </alternativeName>
</protein>
<comment type="function">
    <text evidence="1 6">Removes the N-terminal methionine from nascent proteins. The N-terminal methionine is often cleaved when the second residue in the primary sequence is small and uncharged (Met-Ala-, Cys, Gly, Pro, Ser, Thr, or Val). Requires deformylation of the N(alpha)-formylated initiator methionine before it can be hydrolyzed.</text>
</comment>
<dbReference type="Proteomes" id="UP000683246">
    <property type="component" value="Chromosome"/>
</dbReference>
<keyword evidence="10" id="KW-1185">Reference proteome</keyword>
<keyword evidence="4 6" id="KW-0479">Metal-binding</keyword>
<comment type="similarity">
    <text evidence="6">Belongs to the peptidase M24A family. Methionine aminopeptidase type 1 subfamily.</text>
</comment>
<dbReference type="GO" id="GO:0004239">
    <property type="term" value="F:initiator methionyl aminopeptidase activity"/>
    <property type="evidence" value="ECO:0007669"/>
    <property type="project" value="UniProtKB-UniRule"/>
</dbReference>
<dbReference type="InterPro" id="IPR004027">
    <property type="entry name" value="SEC_C_motif"/>
</dbReference>
<evidence type="ECO:0000256" key="5">
    <source>
        <dbReference type="ARBA" id="ARBA00022801"/>
    </source>
</evidence>
<organism evidence="9 10">
    <name type="scientific">Vallitalea pronyensis</name>
    <dbReference type="NCBI Taxonomy" id="1348613"/>
    <lineage>
        <taxon>Bacteria</taxon>
        <taxon>Bacillati</taxon>
        <taxon>Bacillota</taxon>
        <taxon>Clostridia</taxon>
        <taxon>Lachnospirales</taxon>
        <taxon>Vallitaleaceae</taxon>
        <taxon>Vallitalea</taxon>
    </lineage>
</organism>
<proteinExistence type="inferred from homology"/>
<evidence type="ECO:0000256" key="4">
    <source>
        <dbReference type="ARBA" id="ARBA00022723"/>
    </source>
</evidence>
<dbReference type="PANTHER" id="PTHR43330:SF8">
    <property type="entry name" value="METHIONINE AMINOPEPTIDASE 1D, MITOCHONDRIAL"/>
    <property type="match status" value="1"/>
</dbReference>
<evidence type="ECO:0000313" key="9">
    <source>
        <dbReference type="EMBL" id="QUI24231.1"/>
    </source>
</evidence>
<dbReference type="GO" id="GO:0046872">
    <property type="term" value="F:metal ion binding"/>
    <property type="evidence" value="ECO:0007669"/>
    <property type="project" value="UniProtKB-UniRule"/>
</dbReference>
<dbReference type="Gene3D" id="3.10.450.50">
    <property type="match status" value="1"/>
</dbReference>
<keyword evidence="5 6" id="KW-0378">Hydrolase</keyword>
<dbReference type="Pfam" id="PF02810">
    <property type="entry name" value="SEC-C"/>
    <property type="match status" value="1"/>
</dbReference>
<dbReference type="AlphaFoldDB" id="A0A8J8MMJ6"/>
<dbReference type="InterPro" id="IPR000994">
    <property type="entry name" value="Pept_M24"/>
</dbReference>
<evidence type="ECO:0000259" key="8">
    <source>
        <dbReference type="Pfam" id="PF00557"/>
    </source>
</evidence>
<dbReference type="InterPro" id="IPR002467">
    <property type="entry name" value="Pept_M24A_MAP1"/>
</dbReference>
<comment type="subunit">
    <text evidence="6">Monomer.</text>
</comment>
<dbReference type="EMBL" id="CP058649">
    <property type="protein sequence ID" value="QUI24231.1"/>
    <property type="molecule type" value="Genomic_DNA"/>
</dbReference>
<dbReference type="InterPro" id="IPR001714">
    <property type="entry name" value="Pept_M24_MAP"/>
</dbReference>
<evidence type="ECO:0000256" key="6">
    <source>
        <dbReference type="HAMAP-Rule" id="MF_01974"/>
    </source>
</evidence>
<evidence type="ECO:0000256" key="1">
    <source>
        <dbReference type="ARBA" id="ARBA00002521"/>
    </source>
</evidence>
<feature type="binding site" evidence="6">
    <location>
        <position position="146"/>
    </location>
    <ligand>
        <name>a divalent metal cation</name>
        <dbReference type="ChEBI" id="CHEBI:60240"/>
        <label>1</label>
    </ligand>
</feature>
<feature type="binding site" evidence="6">
    <location>
        <position position="273"/>
    </location>
    <ligand>
        <name>a divalent metal cation</name>
        <dbReference type="ChEBI" id="CHEBI:60240"/>
        <label>1</label>
    </ligand>
</feature>
<dbReference type="NCBIfam" id="TIGR00500">
    <property type="entry name" value="met_pdase_I"/>
    <property type="match status" value="1"/>
</dbReference>
<feature type="binding site" evidence="6">
    <location>
        <position position="273"/>
    </location>
    <ligand>
        <name>a divalent metal cation</name>
        <dbReference type="ChEBI" id="CHEBI:60240"/>
        <label>2</label>
        <note>catalytic</note>
    </ligand>
</feature>
<dbReference type="SUPFAM" id="SSF103642">
    <property type="entry name" value="Sec-C motif"/>
    <property type="match status" value="1"/>
</dbReference>
<dbReference type="GO" id="GO:0070006">
    <property type="term" value="F:metalloaminopeptidase activity"/>
    <property type="evidence" value="ECO:0007669"/>
    <property type="project" value="UniProtKB-UniRule"/>
</dbReference>
<feature type="binding site" evidence="6">
    <location>
        <position position="242"/>
    </location>
    <ligand>
        <name>a divalent metal cation</name>
        <dbReference type="ChEBI" id="CHEBI:60240"/>
        <label>2</label>
        <note>catalytic</note>
    </ligand>
</feature>
<feature type="binding site" evidence="6">
    <location>
        <position position="209"/>
    </location>
    <ligand>
        <name>a divalent metal cation</name>
        <dbReference type="ChEBI" id="CHEBI:60240"/>
        <label>2</label>
        <note>catalytic</note>
    </ligand>
</feature>
<keyword evidence="3 6" id="KW-0645">Protease</keyword>
<comment type="catalytic activity">
    <reaction evidence="6 7">
        <text>Release of N-terminal amino acids, preferentially methionine, from peptides and arylamides.</text>
        <dbReference type="EC" id="3.4.11.18"/>
    </reaction>
</comment>
<feature type="binding site" evidence="6">
    <location>
        <position position="216"/>
    </location>
    <ligand>
        <name>substrate</name>
    </ligand>
</feature>
<dbReference type="KEGG" id="vpy:HZI73_18890"/>
<name>A0A8J8MMJ6_9FIRM</name>
<dbReference type="PROSITE" id="PS00680">
    <property type="entry name" value="MAP_1"/>
    <property type="match status" value="1"/>
</dbReference>
<evidence type="ECO:0000256" key="2">
    <source>
        <dbReference type="ARBA" id="ARBA00022438"/>
    </source>
</evidence>
<evidence type="ECO:0000256" key="7">
    <source>
        <dbReference type="RuleBase" id="RU003653"/>
    </source>
</evidence>
<accession>A0A8J8MMJ6</accession>
<dbReference type="EC" id="3.4.11.18" evidence="6 7"/>
<dbReference type="RefSeq" id="WP_212694925.1">
    <property type="nucleotide sequence ID" value="NZ_CP058649.1"/>
</dbReference>
<dbReference type="PRINTS" id="PR00599">
    <property type="entry name" value="MAPEPTIDASE"/>
</dbReference>
<dbReference type="SUPFAM" id="SSF55920">
    <property type="entry name" value="Creatinase/aminopeptidase"/>
    <property type="match status" value="1"/>
</dbReference>
<feature type="domain" description="Peptidase M24" evidence="8">
    <location>
        <begin position="53"/>
        <end position="280"/>
    </location>
</feature>
<dbReference type="Pfam" id="PF00557">
    <property type="entry name" value="Peptidase_M24"/>
    <property type="match status" value="1"/>
</dbReference>
<dbReference type="PANTHER" id="PTHR43330">
    <property type="entry name" value="METHIONINE AMINOPEPTIDASE"/>
    <property type="match status" value="1"/>
</dbReference>
<dbReference type="NCBIfam" id="NF008970">
    <property type="entry name" value="PRK12318.1"/>
    <property type="match status" value="1"/>
</dbReference>
<feature type="binding site" evidence="6">
    <location>
        <position position="135"/>
    </location>
    <ligand>
        <name>a divalent metal cation</name>
        <dbReference type="ChEBI" id="CHEBI:60240"/>
        <label>1</label>
    </ligand>
</feature>
<dbReference type="GO" id="GO:0006508">
    <property type="term" value="P:proteolysis"/>
    <property type="evidence" value="ECO:0007669"/>
    <property type="project" value="UniProtKB-KW"/>
</dbReference>
<sequence>MKDISRNDACWCGSGKKYKHCHYNTDMQLKKYEQDGYRIPDRELIKPSDAIKGIEESAVITTGILDELNEMLVAGITTSAIDKFVYDYTTTRGGKPATLGFNGYQYSCCTSINDVICHGIPDQTVLKDGDIINVDISTEYKGYFSDASRMYAIGEVDKKAKDIMDITHDCLMIGIESVIPYEATNVIGEAIEHYANSKGYSVVRDFGGHGIGYAFHEKPFINHFATPIKGMIMVPGMVFTIEPMINEGSNRTKILKDGWTAKTIDGGLSAQWEHTILVTEEGARILT</sequence>
<reference evidence="9" key="1">
    <citation type="submission" date="2020-07" db="EMBL/GenBank/DDBJ databases">
        <title>Vallitalea pronyensis genome.</title>
        <authorList>
            <person name="Postec A."/>
        </authorList>
    </citation>
    <scope>NUCLEOTIDE SEQUENCE</scope>
    <source>
        <strain evidence="9">FatNI3</strain>
    </source>
</reference>
<dbReference type="InterPro" id="IPR036005">
    <property type="entry name" value="Creatinase/aminopeptidase-like"/>
</dbReference>
<gene>
    <name evidence="6" type="primary">map</name>
    <name evidence="9" type="ORF">HZI73_18890</name>
</gene>
<keyword evidence="2 6" id="KW-0031">Aminopeptidase</keyword>
<dbReference type="CDD" id="cd01086">
    <property type="entry name" value="MetAP1"/>
    <property type="match status" value="1"/>
</dbReference>
<feature type="binding site" evidence="6">
    <location>
        <position position="146"/>
    </location>
    <ligand>
        <name>a divalent metal cation</name>
        <dbReference type="ChEBI" id="CHEBI:60240"/>
        <label>2</label>
        <note>catalytic</note>
    </ligand>
</feature>
<evidence type="ECO:0000313" key="10">
    <source>
        <dbReference type="Proteomes" id="UP000683246"/>
    </source>
</evidence>
<evidence type="ECO:0000256" key="3">
    <source>
        <dbReference type="ARBA" id="ARBA00022670"/>
    </source>
</evidence>
<dbReference type="HAMAP" id="MF_01974">
    <property type="entry name" value="MetAP_1"/>
    <property type="match status" value="1"/>
</dbReference>
<dbReference type="Gene3D" id="3.90.230.10">
    <property type="entry name" value="Creatinase/methionine aminopeptidase superfamily"/>
    <property type="match status" value="1"/>
</dbReference>
<feature type="binding site" evidence="6">
    <location>
        <position position="118"/>
    </location>
    <ligand>
        <name>substrate</name>
    </ligand>
</feature>
<comment type="cofactor">
    <cofactor evidence="6">
        <name>Co(2+)</name>
        <dbReference type="ChEBI" id="CHEBI:48828"/>
    </cofactor>
    <cofactor evidence="6">
        <name>Zn(2+)</name>
        <dbReference type="ChEBI" id="CHEBI:29105"/>
    </cofactor>
    <cofactor evidence="6">
        <name>Mn(2+)</name>
        <dbReference type="ChEBI" id="CHEBI:29035"/>
    </cofactor>
    <cofactor evidence="6">
        <name>Fe(2+)</name>
        <dbReference type="ChEBI" id="CHEBI:29033"/>
    </cofactor>
    <text evidence="6">Binds 2 divalent metal cations per subunit. Has a high-affinity and a low affinity metal-binding site. The true nature of the physiological cofactor is under debate. The enzyme is active with cobalt, zinc, manganese or divalent iron ions. Most likely, methionine aminopeptidases function as mononuclear Fe(2+)-metalloproteases under physiological conditions, and the catalytically relevant metal-binding site has been assigned to the histidine-containing high-affinity site.</text>
</comment>